<feature type="transmembrane region" description="Helical" evidence="1">
    <location>
        <begin position="85"/>
        <end position="108"/>
    </location>
</feature>
<dbReference type="Proteomes" id="UP000003656">
    <property type="component" value="Unassembled WGS sequence"/>
</dbReference>
<organism evidence="2 3">
    <name type="scientific">Bifidobacterium gallicum DSM 20093 = LMG 11596</name>
    <dbReference type="NCBI Taxonomy" id="561180"/>
    <lineage>
        <taxon>Bacteria</taxon>
        <taxon>Bacillati</taxon>
        <taxon>Actinomycetota</taxon>
        <taxon>Actinomycetes</taxon>
        <taxon>Bifidobacteriales</taxon>
        <taxon>Bifidobacteriaceae</taxon>
        <taxon>Bifidobacterium</taxon>
    </lineage>
</organism>
<name>D1NS56_9BIFI</name>
<dbReference type="eggNOG" id="ENOG5031HZA">
    <property type="taxonomic scope" value="Bacteria"/>
</dbReference>
<reference evidence="2 3" key="1">
    <citation type="submission" date="2009-11" db="EMBL/GenBank/DDBJ databases">
        <authorList>
            <person name="Weinstock G."/>
            <person name="Sodergren E."/>
            <person name="Clifton S."/>
            <person name="Fulton L."/>
            <person name="Fulton B."/>
            <person name="Courtney L."/>
            <person name="Fronick C."/>
            <person name="Harrison M."/>
            <person name="Strong C."/>
            <person name="Farmer C."/>
            <person name="Delahaunty K."/>
            <person name="Markovic C."/>
            <person name="Hall O."/>
            <person name="Minx P."/>
            <person name="Tomlinson C."/>
            <person name="Mitreva M."/>
            <person name="Nelson J."/>
            <person name="Hou S."/>
            <person name="Wollam A."/>
            <person name="Pepin K.H."/>
            <person name="Johnson M."/>
            <person name="Bhonagiri V."/>
            <person name="Nash W.E."/>
            <person name="Warren W."/>
            <person name="Chinwalla A."/>
            <person name="Mardis E.R."/>
            <person name="Wilson R.K."/>
        </authorList>
    </citation>
    <scope>NUCLEOTIDE SEQUENCE [LARGE SCALE GENOMIC DNA]</scope>
    <source>
        <strain evidence="2 3">DSM 20093</strain>
    </source>
</reference>
<keyword evidence="1" id="KW-1133">Transmembrane helix</keyword>
<evidence type="ECO:0008006" key="4">
    <source>
        <dbReference type="Google" id="ProtNLM"/>
    </source>
</evidence>
<dbReference type="EMBL" id="ABXB03000001">
    <property type="protein sequence ID" value="EFA23508.1"/>
    <property type="molecule type" value="Genomic_DNA"/>
</dbReference>
<sequence length="183" mass="19149">MAVTRDERSGLPIMLVQAILVAAALCIGELISAPIYTTLQPGVFPLLPWAAVAMLLSVAFAYVVGFALLWCAESFAYRLNAKIQPLIYAIIGAIAFAVWTVWVVLGIMNSILVRVGEPALTSQATTTAAINGAVLGLCAFFVAVTITPRLAKYRIAAIIIGVVTVLLAVLGGMVLASMMAAVA</sequence>
<accession>D1NS56</accession>
<proteinExistence type="predicted"/>
<feature type="transmembrane region" description="Helical" evidence="1">
    <location>
        <begin position="128"/>
        <end position="146"/>
    </location>
</feature>
<gene>
    <name evidence="2" type="ORF">BIFGAL_02611</name>
</gene>
<evidence type="ECO:0000313" key="2">
    <source>
        <dbReference type="EMBL" id="EFA23508.1"/>
    </source>
</evidence>
<dbReference type="STRING" id="561180.BIFGAL_02611"/>
<keyword evidence="1" id="KW-0472">Membrane</keyword>
<dbReference type="OrthoDB" id="3239139at2"/>
<evidence type="ECO:0000313" key="3">
    <source>
        <dbReference type="Proteomes" id="UP000003656"/>
    </source>
</evidence>
<dbReference type="AlphaFoldDB" id="D1NS56"/>
<evidence type="ECO:0000256" key="1">
    <source>
        <dbReference type="SAM" id="Phobius"/>
    </source>
</evidence>
<protein>
    <recommendedName>
        <fullName evidence="4">Cadmium transporter</fullName>
    </recommendedName>
</protein>
<feature type="transmembrane region" description="Helical" evidence="1">
    <location>
        <begin position="158"/>
        <end position="182"/>
    </location>
</feature>
<keyword evidence="1" id="KW-0812">Transmembrane</keyword>
<feature type="transmembrane region" description="Helical" evidence="1">
    <location>
        <begin position="49"/>
        <end position="73"/>
    </location>
</feature>
<feature type="transmembrane region" description="Helical" evidence="1">
    <location>
        <begin position="12"/>
        <end position="37"/>
    </location>
</feature>
<comment type="caution">
    <text evidence="2">The sequence shown here is derived from an EMBL/GenBank/DDBJ whole genome shotgun (WGS) entry which is preliminary data.</text>
</comment>